<evidence type="ECO:0000313" key="4">
    <source>
        <dbReference type="Proteomes" id="UP001197974"/>
    </source>
</evidence>
<feature type="domain" description="VanZ-like" evidence="2">
    <location>
        <begin position="45"/>
        <end position="172"/>
    </location>
</feature>
<proteinExistence type="predicted"/>
<sequence>MIQLMYRYDLETMFFFIIPWVIYRFLVWLFTKRFSLQTELLKGMFFFSLVFIYMLTLFPFPIYSHDYLEGIPLSQRVNLIPFASIYGSLTHFCYMVPIRNIVGNIILFIPLGFLIPLRFKMFKLWKTAIFGFLVSLLVETIQLLFTGRSFDVDDLILNTFGAIAGFTCFNLLFLSLTKVKQRKTSLGT</sequence>
<feature type="transmembrane region" description="Helical" evidence="1">
    <location>
        <begin position="98"/>
        <end position="117"/>
    </location>
</feature>
<dbReference type="Pfam" id="PF04892">
    <property type="entry name" value="VanZ"/>
    <property type="match status" value="1"/>
</dbReference>
<reference evidence="3 4" key="1">
    <citation type="submission" date="2023-06" db="EMBL/GenBank/DDBJ databases">
        <title>Five Gram-positive bacteria isolated from mangrove sediments in Shenzhen, Guangdong, China.</title>
        <authorList>
            <person name="Yu S."/>
            <person name="Zheng W."/>
            <person name="Huang Y."/>
        </authorList>
    </citation>
    <scope>NUCLEOTIDE SEQUENCE [LARGE SCALE GENOMIC DNA]</scope>
    <source>
        <strain evidence="3 4">SaN35-3</strain>
    </source>
</reference>
<organism evidence="3 4">
    <name type="scientific">Bacillus carboniphilus</name>
    <dbReference type="NCBI Taxonomy" id="86663"/>
    <lineage>
        <taxon>Bacteria</taxon>
        <taxon>Bacillati</taxon>
        <taxon>Bacillota</taxon>
        <taxon>Bacilli</taxon>
        <taxon>Bacillales</taxon>
        <taxon>Bacillaceae</taxon>
        <taxon>Bacillus</taxon>
    </lineage>
</organism>
<keyword evidence="1" id="KW-0812">Transmembrane</keyword>
<dbReference type="InterPro" id="IPR053150">
    <property type="entry name" value="Teicoplanin_resist-assoc"/>
</dbReference>
<keyword evidence="1" id="KW-1133">Transmembrane helix</keyword>
<dbReference type="PANTHER" id="PTHR36834">
    <property type="entry name" value="MEMBRANE PROTEIN-RELATED"/>
    <property type="match status" value="1"/>
</dbReference>
<feature type="transmembrane region" description="Helical" evidence="1">
    <location>
        <begin position="43"/>
        <end position="63"/>
    </location>
</feature>
<name>A0ABY9JVY5_9BACI</name>
<keyword evidence="4" id="KW-1185">Reference proteome</keyword>
<gene>
    <name evidence="3" type="ORF">LC087_18585</name>
</gene>
<dbReference type="Proteomes" id="UP001197974">
    <property type="component" value="Chromosome"/>
</dbReference>
<dbReference type="PANTHER" id="PTHR36834:SF1">
    <property type="entry name" value="INTEGRAL MEMBRANE PROTEIN"/>
    <property type="match status" value="1"/>
</dbReference>
<keyword evidence="1" id="KW-0472">Membrane</keyword>
<feature type="transmembrane region" description="Helical" evidence="1">
    <location>
        <begin position="124"/>
        <end position="144"/>
    </location>
</feature>
<dbReference type="RefSeq" id="WP_226542314.1">
    <property type="nucleotide sequence ID" value="NZ_CP129013.1"/>
</dbReference>
<evidence type="ECO:0000256" key="1">
    <source>
        <dbReference type="SAM" id="Phobius"/>
    </source>
</evidence>
<feature type="transmembrane region" description="Helical" evidence="1">
    <location>
        <begin position="12"/>
        <end position="31"/>
    </location>
</feature>
<evidence type="ECO:0000313" key="3">
    <source>
        <dbReference type="EMBL" id="WLR42658.1"/>
    </source>
</evidence>
<protein>
    <submittedName>
        <fullName evidence="3">VanZ family protein</fullName>
    </submittedName>
</protein>
<evidence type="ECO:0000259" key="2">
    <source>
        <dbReference type="Pfam" id="PF04892"/>
    </source>
</evidence>
<accession>A0ABY9JVY5</accession>
<feature type="transmembrane region" description="Helical" evidence="1">
    <location>
        <begin position="156"/>
        <end position="176"/>
    </location>
</feature>
<dbReference type="EMBL" id="CP129013">
    <property type="protein sequence ID" value="WLR42658.1"/>
    <property type="molecule type" value="Genomic_DNA"/>
</dbReference>
<dbReference type="InterPro" id="IPR006976">
    <property type="entry name" value="VanZ-like"/>
</dbReference>